<dbReference type="PANTHER" id="PTHR12993">
    <property type="entry name" value="N-ACETYLGLUCOSAMINYL-PHOSPHATIDYLINOSITOL DE-N-ACETYLASE-RELATED"/>
    <property type="match status" value="1"/>
</dbReference>
<organism evidence="1 2">
    <name type="scientific">Massilia glaciei</name>
    <dbReference type="NCBI Taxonomy" id="1524097"/>
    <lineage>
        <taxon>Bacteria</taxon>
        <taxon>Pseudomonadati</taxon>
        <taxon>Pseudomonadota</taxon>
        <taxon>Betaproteobacteria</taxon>
        <taxon>Burkholderiales</taxon>
        <taxon>Oxalobacteraceae</taxon>
        <taxon>Telluria group</taxon>
        <taxon>Massilia</taxon>
    </lineage>
</organism>
<gene>
    <name evidence="1" type="ORF">C7C56_009415</name>
</gene>
<dbReference type="PANTHER" id="PTHR12993:SF11">
    <property type="entry name" value="N-ACETYLGLUCOSAMINYL-PHOSPHATIDYLINOSITOL DE-N-ACETYLASE"/>
    <property type="match status" value="1"/>
</dbReference>
<dbReference type="AlphaFoldDB" id="A0A2U2HN31"/>
<dbReference type="OrthoDB" id="9816564at2"/>
<dbReference type="SUPFAM" id="SSF102588">
    <property type="entry name" value="LmbE-like"/>
    <property type="match status" value="1"/>
</dbReference>
<protein>
    <submittedName>
        <fullName evidence="1">GlcNAc-PI de-N-acetylase</fullName>
    </submittedName>
</protein>
<dbReference type="Pfam" id="PF02585">
    <property type="entry name" value="PIG-L"/>
    <property type="match status" value="1"/>
</dbReference>
<accession>A0A2U2HN31</accession>
<evidence type="ECO:0000313" key="2">
    <source>
        <dbReference type="Proteomes" id="UP000241421"/>
    </source>
</evidence>
<keyword evidence="2" id="KW-1185">Reference proteome</keyword>
<dbReference type="GO" id="GO:0016811">
    <property type="term" value="F:hydrolase activity, acting on carbon-nitrogen (but not peptide) bonds, in linear amides"/>
    <property type="evidence" value="ECO:0007669"/>
    <property type="project" value="TreeGrafter"/>
</dbReference>
<dbReference type="InterPro" id="IPR003737">
    <property type="entry name" value="GlcNAc_PI_deacetylase-related"/>
</dbReference>
<comment type="caution">
    <text evidence="1">The sequence shown here is derived from an EMBL/GenBank/DDBJ whole genome shotgun (WGS) entry which is preliminary data.</text>
</comment>
<reference evidence="1 2" key="1">
    <citation type="submission" date="2018-04" db="EMBL/GenBank/DDBJ databases">
        <title>Massilia violaceinigra sp. nov., a novel purple-pigmented bacterium isolated from Tianshan glacier, Xinjiang, China.</title>
        <authorList>
            <person name="Wang H."/>
        </authorList>
    </citation>
    <scope>NUCLEOTIDE SEQUENCE [LARGE SCALE GENOMIC DNA]</scope>
    <source>
        <strain evidence="1 2">B448-2</strain>
    </source>
</reference>
<dbReference type="Proteomes" id="UP000241421">
    <property type="component" value="Unassembled WGS sequence"/>
</dbReference>
<dbReference type="EMBL" id="PXWF02000122">
    <property type="protein sequence ID" value="PWF48924.1"/>
    <property type="molecule type" value="Genomic_DNA"/>
</dbReference>
<dbReference type="InterPro" id="IPR024078">
    <property type="entry name" value="LmbE-like_dom_sf"/>
</dbReference>
<name>A0A2U2HN31_9BURK</name>
<sequence length="220" mass="24354">MRTLVVAPHPDDEVLGVGGTLLRRKAEGAKLAWLIMTSISVKTGWPEETVRRRADEIARVTELFGFDEVFMLDFPTTALDQQSVSDLVGGVSAAFKAFAPEEVFLPHPSDIHTDHRLSFDAAAGCTKWFRYPSVRRVLAYETLSETDFSMGVTPAFAPNVYVDIAPYLEGKLRAMSFYASEVGEFPFPRSYEALRALATLRGAASGFHAAEAFQLLRERS</sequence>
<evidence type="ECO:0000313" key="1">
    <source>
        <dbReference type="EMBL" id="PWF48924.1"/>
    </source>
</evidence>
<proteinExistence type="predicted"/>
<dbReference type="Gene3D" id="3.40.50.10320">
    <property type="entry name" value="LmbE-like"/>
    <property type="match status" value="1"/>
</dbReference>